<keyword evidence="4" id="KW-1185">Reference proteome</keyword>
<dbReference type="AlphaFoldDB" id="A0A437STU9"/>
<protein>
    <submittedName>
        <fullName evidence="3">Cell wall anchor protein</fullName>
    </submittedName>
</protein>
<evidence type="ECO:0000313" key="4">
    <source>
        <dbReference type="Proteomes" id="UP000288291"/>
    </source>
</evidence>
<feature type="compositionally biased region" description="Basic residues" evidence="1">
    <location>
        <begin position="359"/>
        <end position="376"/>
    </location>
</feature>
<evidence type="ECO:0000256" key="1">
    <source>
        <dbReference type="SAM" id="MobiDB-lite"/>
    </source>
</evidence>
<feature type="compositionally biased region" description="Basic and acidic residues" evidence="1">
    <location>
        <begin position="377"/>
        <end position="386"/>
    </location>
</feature>
<evidence type="ECO:0000256" key="2">
    <source>
        <dbReference type="SAM" id="SignalP"/>
    </source>
</evidence>
<dbReference type="InterPro" id="IPR036249">
    <property type="entry name" value="Thioredoxin-like_sf"/>
</dbReference>
<dbReference type="SUPFAM" id="SSF52833">
    <property type="entry name" value="Thioredoxin-like"/>
    <property type="match status" value="1"/>
</dbReference>
<feature type="signal peptide" evidence="2">
    <location>
        <begin position="1"/>
        <end position="32"/>
    </location>
</feature>
<organism evidence="3 4">
    <name type="scientific">Lactobacillus xujianguonis</name>
    <dbReference type="NCBI Taxonomy" id="2495899"/>
    <lineage>
        <taxon>Bacteria</taxon>
        <taxon>Bacillati</taxon>
        <taxon>Bacillota</taxon>
        <taxon>Bacilli</taxon>
        <taxon>Lactobacillales</taxon>
        <taxon>Lactobacillaceae</taxon>
        <taxon>Lactobacillus</taxon>
    </lineage>
</organism>
<comment type="caution">
    <text evidence="3">The sequence shown here is derived from an EMBL/GenBank/DDBJ whole genome shotgun (WGS) entry which is preliminary data.</text>
</comment>
<dbReference type="Gene3D" id="3.40.30.10">
    <property type="entry name" value="Glutaredoxin"/>
    <property type="match status" value="1"/>
</dbReference>
<dbReference type="EMBL" id="RXIA01000022">
    <property type="protein sequence ID" value="RVU70350.1"/>
    <property type="molecule type" value="Genomic_DNA"/>
</dbReference>
<dbReference type="Proteomes" id="UP000288291">
    <property type="component" value="Unassembled WGS sequence"/>
</dbReference>
<name>A0A437STU9_9LACO</name>
<feature type="compositionally biased region" description="Basic and acidic residues" evidence="1">
    <location>
        <begin position="64"/>
        <end position="73"/>
    </location>
</feature>
<feature type="chain" id="PRO_5019447964" evidence="2">
    <location>
        <begin position="33"/>
        <end position="386"/>
    </location>
</feature>
<feature type="compositionally biased region" description="Basic and acidic residues" evidence="1">
    <location>
        <begin position="89"/>
        <end position="107"/>
    </location>
</feature>
<sequence>MERTSFMKKKKIITLMLSPVVLLMMNTAVVHADEVSPDNTTQVEQKSAQSEQTPTEAQKQTKTKTADNTEKTTDNSLATSNEDNSENSIDSKDSDDQAEKPDQHESSSEDNSDEDEDDEDITIDEYQDNVKDIHRVNMVQVKDLIAKKDNQDRLLYIGRPTCYYCRQFSPTLKEFNKLVKGKLLYFDIDAEKGAYEYAFKEIGIPGTPTTMRFMNNQIISAWIGGEKTAQELYDFLYSPESNEIAEKVIIKEKKPTPKDEVTKDKKPVESVTKSKDISTKDKSYANTVSDIEKVIQEYETNDDSSSKDVLVINIRPNTLFANAFIVMSSKIDLSKVASLYLKQFKINQIQYEVVYHKSKKGKHNGHKKSTRVTKTTKLHEHKVYSK</sequence>
<keyword evidence="2" id="KW-0732">Signal</keyword>
<feature type="compositionally biased region" description="Low complexity" evidence="1">
    <location>
        <begin position="51"/>
        <end position="60"/>
    </location>
</feature>
<reference evidence="3 4" key="1">
    <citation type="submission" date="2018-12" db="EMBL/GenBank/DDBJ databases">
        <authorList>
            <person name="Meng J."/>
        </authorList>
    </citation>
    <scope>NUCLEOTIDE SEQUENCE [LARGE SCALE GENOMIC DNA]</scope>
    <source>
        <strain evidence="3 4">HT111-2</strain>
    </source>
</reference>
<dbReference type="CDD" id="cd02947">
    <property type="entry name" value="TRX_family"/>
    <property type="match status" value="1"/>
</dbReference>
<gene>
    <name evidence="3" type="ORF">EJK17_08230</name>
</gene>
<accession>A0A437STU9</accession>
<feature type="compositionally biased region" description="Acidic residues" evidence="1">
    <location>
        <begin position="108"/>
        <end position="119"/>
    </location>
</feature>
<dbReference type="InterPro" id="IPR046698">
    <property type="entry name" value="PedC-like"/>
</dbReference>
<evidence type="ECO:0000313" key="3">
    <source>
        <dbReference type="EMBL" id="RVU70350.1"/>
    </source>
</evidence>
<feature type="region of interest" description="Disordered" evidence="1">
    <location>
        <begin position="359"/>
        <end position="386"/>
    </location>
</feature>
<proteinExistence type="predicted"/>
<dbReference type="Pfam" id="PF20207">
    <property type="entry name" value="DUF6568"/>
    <property type="match status" value="1"/>
</dbReference>
<feature type="region of interest" description="Disordered" evidence="1">
    <location>
        <begin position="35"/>
        <end position="119"/>
    </location>
</feature>
<feature type="compositionally biased region" description="Polar residues" evidence="1">
    <location>
        <begin position="37"/>
        <end position="50"/>
    </location>
</feature>